<sequence length="311" mass="34774">MEIVNSVNEITKPFLNAVVTVGNFDGVHLGHQMLFKKVIERAQDIGGTSVVFTFDPHPVEVLKGIHVPVITPLPRKMELIASKGIEVAICQPFTLKFAQITAEEFVKDILMQKIGMKEIIAGYDYSFGKGREGNLELLKKWGDELGFKVHVVGPIKVNGVVVSSTKVRELIQEGKVEKVRKFLGRYYQVTGKVIRGRDRGGRLLGIPTANLALVNEVFPKLGVYAVEVIYQGKKYQGAANIGFSPTFGNNALSVETHILDFNQDIYGEEIKINFVKKLRDERKFSRVEELVTQIKKDIETARKILSQFSIA</sequence>
<dbReference type="PANTHER" id="PTHR22749:SF6">
    <property type="entry name" value="RIBOFLAVIN KINASE"/>
    <property type="match status" value="1"/>
</dbReference>
<accession>A0A7C1VND5</accession>
<evidence type="ECO:0000313" key="20">
    <source>
        <dbReference type="Proteomes" id="UP000070560"/>
    </source>
</evidence>
<keyword evidence="7 15" id="KW-0548">Nucleotidyltransferase</keyword>
<comment type="catalytic activity">
    <reaction evidence="14 15">
        <text>FMN + ATP + H(+) = FAD + diphosphate</text>
        <dbReference type="Rhea" id="RHEA:17237"/>
        <dbReference type="ChEBI" id="CHEBI:15378"/>
        <dbReference type="ChEBI" id="CHEBI:30616"/>
        <dbReference type="ChEBI" id="CHEBI:33019"/>
        <dbReference type="ChEBI" id="CHEBI:57692"/>
        <dbReference type="ChEBI" id="CHEBI:58210"/>
        <dbReference type="EC" id="2.7.7.2"/>
    </reaction>
</comment>
<dbReference type="UniPathway" id="UPA00276">
    <property type="reaction ID" value="UER00406"/>
</dbReference>
<evidence type="ECO:0000256" key="14">
    <source>
        <dbReference type="ARBA" id="ARBA00049494"/>
    </source>
</evidence>
<evidence type="ECO:0000256" key="3">
    <source>
        <dbReference type="ARBA" id="ARBA00005201"/>
    </source>
</evidence>
<evidence type="ECO:0000256" key="7">
    <source>
        <dbReference type="ARBA" id="ARBA00022695"/>
    </source>
</evidence>
<evidence type="ECO:0000256" key="8">
    <source>
        <dbReference type="ARBA" id="ARBA00022741"/>
    </source>
</evidence>
<dbReference type="EMBL" id="CP013015">
    <property type="protein sequence ID" value="AMM42134.1"/>
    <property type="molecule type" value="Genomic_DNA"/>
</dbReference>
<dbReference type="NCBIfam" id="NF004160">
    <property type="entry name" value="PRK05627.1-3"/>
    <property type="match status" value="1"/>
</dbReference>
<feature type="domain" description="Riboflavin kinase" evidence="16">
    <location>
        <begin position="182"/>
        <end position="306"/>
    </location>
</feature>
<dbReference type="UniPathway" id="UPA00277">
    <property type="reaction ID" value="UER00407"/>
</dbReference>
<keyword evidence="10 15" id="KW-0274">FAD</keyword>
<keyword evidence="9 15" id="KW-0418">Kinase</keyword>
<dbReference type="Pfam" id="PF01687">
    <property type="entry name" value="Flavokinase"/>
    <property type="match status" value="1"/>
</dbReference>
<evidence type="ECO:0000256" key="10">
    <source>
        <dbReference type="ARBA" id="ARBA00022827"/>
    </source>
</evidence>
<dbReference type="EMBL" id="DRIH01000008">
    <property type="protein sequence ID" value="HEC67243.1"/>
    <property type="molecule type" value="Genomic_DNA"/>
</dbReference>
<evidence type="ECO:0000256" key="11">
    <source>
        <dbReference type="ARBA" id="ARBA00022840"/>
    </source>
</evidence>
<evidence type="ECO:0000256" key="6">
    <source>
        <dbReference type="ARBA" id="ARBA00022679"/>
    </source>
</evidence>
<dbReference type="SUPFAM" id="SSF82114">
    <property type="entry name" value="Riboflavin kinase-like"/>
    <property type="match status" value="1"/>
</dbReference>
<evidence type="ECO:0000256" key="9">
    <source>
        <dbReference type="ARBA" id="ARBA00022777"/>
    </source>
</evidence>
<dbReference type="GO" id="GO:0003919">
    <property type="term" value="F:FMN adenylyltransferase activity"/>
    <property type="evidence" value="ECO:0007669"/>
    <property type="project" value="UniProtKB-UniRule"/>
</dbReference>
<dbReference type="PIRSF" id="PIRSF004491">
    <property type="entry name" value="FAD_Synth"/>
    <property type="match status" value="1"/>
</dbReference>
<evidence type="ECO:0000256" key="5">
    <source>
        <dbReference type="ARBA" id="ARBA00022643"/>
    </source>
</evidence>
<comment type="pathway">
    <text evidence="2 15">Cofactor biosynthesis; FAD biosynthesis; FAD from FMN: step 1/1.</text>
</comment>
<dbReference type="SMART" id="SM00904">
    <property type="entry name" value="Flavokinase"/>
    <property type="match status" value="1"/>
</dbReference>
<dbReference type="Gene3D" id="3.40.50.620">
    <property type="entry name" value="HUPs"/>
    <property type="match status" value="1"/>
</dbReference>
<dbReference type="InterPro" id="IPR023465">
    <property type="entry name" value="Riboflavin_kinase_dom_sf"/>
</dbReference>
<evidence type="ECO:0000313" key="18">
    <source>
        <dbReference type="EMBL" id="HEB73836.1"/>
    </source>
</evidence>
<dbReference type="NCBIfam" id="NF004162">
    <property type="entry name" value="PRK05627.1-5"/>
    <property type="match status" value="1"/>
</dbReference>
<dbReference type="GO" id="GO:0005524">
    <property type="term" value="F:ATP binding"/>
    <property type="evidence" value="ECO:0007669"/>
    <property type="project" value="UniProtKB-UniRule"/>
</dbReference>
<gene>
    <name evidence="19" type="ORF">ENI35_00245</name>
    <name evidence="18" type="ORF">ENJ03_01260</name>
    <name evidence="17" type="ORF">HS1_002352</name>
</gene>
<keyword evidence="11 15" id="KW-0067">ATP-binding</keyword>
<dbReference type="GO" id="GO:0008531">
    <property type="term" value="F:riboflavin kinase activity"/>
    <property type="evidence" value="ECO:0007669"/>
    <property type="project" value="UniProtKB-UniRule"/>
</dbReference>
<dbReference type="EC" id="2.7.7.2" evidence="15"/>
<evidence type="ECO:0000313" key="17">
    <source>
        <dbReference type="EMBL" id="AMM42134.1"/>
    </source>
</evidence>
<dbReference type="InterPro" id="IPR015864">
    <property type="entry name" value="FAD_synthase"/>
</dbReference>
<dbReference type="FunFam" id="3.40.50.620:FF:000021">
    <property type="entry name" value="Riboflavin biosynthesis protein"/>
    <property type="match status" value="1"/>
</dbReference>
<dbReference type="NCBIfam" id="TIGR00083">
    <property type="entry name" value="ribF"/>
    <property type="match status" value="1"/>
</dbReference>
<evidence type="ECO:0000256" key="1">
    <source>
        <dbReference type="ARBA" id="ARBA00002121"/>
    </source>
</evidence>
<keyword evidence="5 15" id="KW-0288">FMN</keyword>
<dbReference type="GO" id="GO:0006747">
    <property type="term" value="P:FAD biosynthetic process"/>
    <property type="evidence" value="ECO:0007669"/>
    <property type="project" value="UniProtKB-UniRule"/>
</dbReference>
<name>A0A7C1VND5_DESA2</name>
<dbReference type="EMBL" id="DRKW01000069">
    <property type="protein sequence ID" value="HEB73836.1"/>
    <property type="molecule type" value="Genomic_DNA"/>
</dbReference>
<dbReference type="PANTHER" id="PTHR22749">
    <property type="entry name" value="RIBOFLAVIN KINASE/FMN ADENYLYLTRANSFERASE"/>
    <property type="match status" value="1"/>
</dbReference>
<dbReference type="Proteomes" id="UP000885738">
    <property type="component" value="Unassembled WGS sequence"/>
</dbReference>
<dbReference type="InterPro" id="IPR023468">
    <property type="entry name" value="Riboflavin_kinase"/>
</dbReference>
<protein>
    <recommendedName>
        <fullName evidence="15">Riboflavin biosynthesis protein</fullName>
    </recommendedName>
    <domain>
        <recommendedName>
            <fullName evidence="15">Riboflavin kinase</fullName>
            <ecNumber evidence="15">2.7.1.26</ecNumber>
        </recommendedName>
        <alternativeName>
            <fullName evidence="15">Flavokinase</fullName>
        </alternativeName>
    </domain>
    <domain>
        <recommendedName>
            <fullName evidence="15">FMN adenylyltransferase</fullName>
            <ecNumber evidence="15">2.7.7.2</ecNumber>
        </recommendedName>
        <alternativeName>
            <fullName evidence="15">FAD pyrophosphorylase</fullName>
        </alternativeName>
        <alternativeName>
            <fullName evidence="15">FAD synthase</fullName>
        </alternativeName>
    </domain>
</protein>
<evidence type="ECO:0000259" key="16">
    <source>
        <dbReference type="SMART" id="SM00904"/>
    </source>
</evidence>
<dbReference type="InterPro" id="IPR014729">
    <property type="entry name" value="Rossmann-like_a/b/a_fold"/>
</dbReference>
<dbReference type="GO" id="GO:0009231">
    <property type="term" value="P:riboflavin biosynthetic process"/>
    <property type="evidence" value="ECO:0007669"/>
    <property type="project" value="InterPro"/>
</dbReference>
<proteinExistence type="inferred from homology"/>
<comment type="pathway">
    <text evidence="3 15">Cofactor biosynthesis; FMN biosynthesis; FMN from riboflavin (ATP route): step 1/1.</text>
</comment>
<reference evidence="19" key="2">
    <citation type="journal article" date="2020" name="mSystems">
        <title>Genome- and Community-Level Interaction Insights into Carbon Utilization and Element Cycling Functions of Hydrothermarchaeota in Hydrothermal Sediment.</title>
        <authorList>
            <person name="Zhou Z."/>
            <person name="Liu Y."/>
            <person name="Xu W."/>
            <person name="Pan J."/>
            <person name="Luo Z.H."/>
            <person name="Li M."/>
        </authorList>
    </citation>
    <scope>NUCLEOTIDE SEQUENCE [LARGE SCALE GENOMIC DNA]</scope>
    <source>
        <strain evidence="19">HyVt-389</strain>
        <strain evidence="18">HyVt-45</strain>
    </source>
</reference>
<evidence type="ECO:0000256" key="12">
    <source>
        <dbReference type="ARBA" id="ARBA00023268"/>
    </source>
</evidence>
<keyword evidence="6 15" id="KW-0808">Transferase</keyword>
<dbReference type="SUPFAM" id="SSF52374">
    <property type="entry name" value="Nucleotidylyl transferase"/>
    <property type="match status" value="1"/>
</dbReference>
<keyword evidence="12" id="KW-0511">Multifunctional enzyme</keyword>
<dbReference type="Proteomes" id="UP000070560">
    <property type="component" value="Chromosome"/>
</dbReference>
<organism evidence="19">
    <name type="scientific">Desulfofervidus auxilii</name>
    <dbReference type="NCBI Taxonomy" id="1621989"/>
    <lineage>
        <taxon>Bacteria</taxon>
        <taxon>Pseudomonadati</taxon>
        <taxon>Thermodesulfobacteriota</taxon>
        <taxon>Candidatus Desulfofervidia</taxon>
        <taxon>Candidatus Desulfofervidales</taxon>
        <taxon>Candidatus Desulfofervidaceae</taxon>
        <taxon>Candidatus Desulfofervidus</taxon>
    </lineage>
</organism>
<reference evidence="17 20" key="1">
    <citation type="submission" date="2015-10" db="EMBL/GenBank/DDBJ databases">
        <title>Candidatus Desulfofervidus auxilii, a hydrogenotrophic sulfate-reducing bacterium involved in the thermophilic anaerobic oxidation of methane.</title>
        <authorList>
            <person name="Krukenberg V."/>
            <person name="Richter M."/>
            <person name="Wegener G."/>
        </authorList>
    </citation>
    <scope>NUCLEOTIDE SEQUENCE [LARGE SCALE GENOMIC DNA]</scope>
    <source>
        <strain evidence="17 20">HS1</strain>
    </source>
</reference>
<dbReference type="GO" id="GO:0009398">
    <property type="term" value="P:FMN biosynthetic process"/>
    <property type="evidence" value="ECO:0007669"/>
    <property type="project" value="UniProtKB-UniRule"/>
</dbReference>
<dbReference type="FunFam" id="2.40.30.30:FF:000003">
    <property type="entry name" value="Riboflavin biosynthesis protein"/>
    <property type="match status" value="1"/>
</dbReference>
<dbReference type="InterPro" id="IPR002606">
    <property type="entry name" value="Riboflavin_kinase_bac"/>
</dbReference>
<keyword evidence="4 15" id="KW-0285">Flavoprotein</keyword>
<dbReference type="KEGG" id="daw:HS1_002352"/>
<evidence type="ECO:0000256" key="13">
    <source>
        <dbReference type="ARBA" id="ARBA00047880"/>
    </source>
</evidence>
<dbReference type="OrthoDB" id="9803667at2"/>
<dbReference type="Pfam" id="PF06574">
    <property type="entry name" value="FAD_syn"/>
    <property type="match status" value="1"/>
</dbReference>
<evidence type="ECO:0000313" key="19">
    <source>
        <dbReference type="EMBL" id="HEC67243.1"/>
    </source>
</evidence>
<evidence type="ECO:0000256" key="15">
    <source>
        <dbReference type="PIRNR" id="PIRNR004491"/>
    </source>
</evidence>
<dbReference type="AlphaFoldDB" id="A0A7C1VND5"/>
<dbReference type="InterPro" id="IPR015865">
    <property type="entry name" value="Riboflavin_kinase_bac/euk"/>
</dbReference>
<evidence type="ECO:0000256" key="2">
    <source>
        <dbReference type="ARBA" id="ARBA00004726"/>
    </source>
</evidence>
<dbReference type="CDD" id="cd02064">
    <property type="entry name" value="FAD_synthetase_N"/>
    <property type="match status" value="1"/>
</dbReference>
<keyword evidence="8 15" id="KW-0547">Nucleotide-binding</keyword>
<dbReference type="Gene3D" id="2.40.30.30">
    <property type="entry name" value="Riboflavin kinase-like"/>
    <property type="match status" value="1"/>
</dbReference>
<dbReference type="EC" id="2.7.1.26" evidence="15"/>
<comment type="function">
    <text evidence="1">Catalyzes the phosphorylation of riboflavin to FMN followed by the adenylation of FMN to FAD.</text>
</comment>
<keyword evidence="20" id="KW-1185">Reference proteome</keyword>
<evidence type="ECO:0000256" key="4">
    <source>
        <dbReference type="ARBA" id="ARBA00022630"/>
    </source>
</evidence>
<comment type="similarity">
    <text evidence="15">Belongs to the ribF family.</text>
</comment>
<dbReference type="Proteomes" id="UP000886268">
    <property type="component" value="Unassembled WGS sequence"/>
</dbReference>
<comment type="catalytic activity">
    <reaction evidence="13 15">
        <text>riboflavin + ATP = FMN + ADP + H(+)</text>
        <dbReference type="Rhea" id="RHEA:14357"/>
        <dbReference type="ChEBI" id="CHEBI:15378"/>
        <dbReference type="ChEBI" id="CHEBI:30616"/>
        <dbReference type="ChEBI" id="CHEBI:57986"/>
        <dbReference type="ChEBI" id="CHEBI:58210"/>
        <dbReference type="ChEBI" id="CHEBI:456216"/>
        <dbReference type="EC" id="2.7.1.26"/>
    </reaction>
</comment>